<comment type="caution">
    <text evidence="2">The sequence shown here is derived from an EMBL/GenBank/DDBJ whole genome shotgun (WGS) entry which is preliminary data.</text>
</comment>
<dbReference type="InterPro" id="IPR036812">
    <property type="entry name" value="NAD(P)_OxRdtase_dom_sf"/>
</dbReference>
<dbReference type="Pfam" id="PF00248">
    <property type="entry name" value="Aldo_ket_red"/>
    <property type="match status" value="1"/>
</dbReference>
<dbReference type="PANTHER" id="PTHR42686:SF1">
    <property type="entry name" value="GH17980P-RELATED"/>
    <property type="match status" value="1"/>
</dbReference>
<feature type="domain" description="NADP-dependent oxidoreductase" evidence="1">
    <location>
        <begin position="19"/>
        <end position="329"/>
    </location>
</feature>
<organism evidence="2 3">
    <name type="scientific">Reyranella soli</name>
    <dbReference type="NCBI Taxonomy" id="1230389"/>
    <lineage>
        <taxon>Bacteria</taxon>
        <taxon>Pseudomonadati</taxon>
        <taxon>Pseudomonadota</taxon>
        <taxon>Alphaproteobacteria</taxon>
        <taxon>Hyphomicrobiales</taxon>
        <taxon>Reyranellaceae</taxon>
        <taxon>Reyranella</taxon>
    </lineage>
</organism>
<evidence type="ECO:0000259" key="1">
    <source>
        <dbReference type="Pfam" id="PF00248"/>
    </source>
</evidence>
<dbReference type="PANTHER" id="PTHR42686">
    <property type="entry name" value="GH17980P-RELATED"/>
    <property type="match status" value="1"/>
</dbReference>
<dbReference type="OrthoDB" id="9768851at2"/>
<protein>
    <submittedName>
        <fullName evidence="2">Pyridoxal 4-dehydrogenase</fullName>
    </submittedName>
</protein>
<accession>A0A512NAD8</accession>
<evidence type="ECO:0000313" key="3">
    <source>
        <dbReference type="Proteomes" id="UP000321058"/>
    </source>
</evidence>
<dbReference type="SUPFAM" id="SSF51430">
    <property type="entry name" value="NAD(P)-linked oxidoreductase"/>
    <property type="match status" value="1"/>
</dbReference>
<dbReference type="Proteomes" id="UP000321058">
    <property type="component" value="Unassembled WGS sequence"/>
</dbReference>
<evidence type="ECO:0000313" key="2">
    <source>
        <dbReference type="EMBL" id="GEP55651.1"/>
    </source>
</evidence>
<dbReference type="AlphaFoldDB" id="A0A512NAD8"/>
<proteinExistence type="predicted"/>
<sequence length="342" mass="37168">MTTLPKRRVGKTKLEVTTLGLGGAPMGGFRATISDAEAVALSDAAYEGGVRYFDTSPFYGYGRSELRMGAALRNRPREDFVLSTKVGRILHAMKPGEKKSADFRENGLPGFAPVFDYTYDGVMRSLEHSHLRLGLAKIDIALIHDVDFWTIKDRKLLDERFKTVMDSGFKALDELRKAGVIGAIGVGINESDTSLRFIKAGDFDCMLLAGRYTLLEQGGLEEFLPECVKRSVSVILGGPYNSGILTGGVKPGATHDYVAAPANLIEKAQKIEAVCQRHGVELGAAAMQFPLFHPALCSVIPGALSSAEVKQNIARLSVKIPTELWSELKREKLIDANAPTPN</sequence>
<keyword evidence="3" id="KW-1185">Reference proteome</keyword>
<dbReference type="InterPro" id="IPR023210">
    <property type="entry name" value="NADP_OxRdtase_dom"/>
</dbReference>
<reference evidence="2 3" key="1">
    <citation type="submission" date="2019-07" db="EMBL/GenBank/DDBJ databases">
        <title>Whole genome shotgun sequence of Reyranella soli NBRC 108950.</title>
        <authorList>
            <person name="Hosoyama A."/>
            <person name="Uohara A."/>
            <person name="Ohji S."/>
            <person name="Ichikawa N."/>
        </authorList>
    </citation>
    <scope>NUCLEOTIDE SEQUENCE [LARGE SCALE GENOMIC DNA]</scope>
    <source>
        <strain evidence="2 3">NBRC 108950</strain>
    </source>
</reference>
<name>A0A512NAD8_9HYPH</name>
<dbReference type="Gene3D" id="3.20.20.100">
    <property type="entry name" value="NADP-dependent oxidoreductase domain"/>
    <property type="match status" value="1"/>
</dbReference>
<dbReference type="GO" id="GO:0005829">
    <property type="term" value="C:cytosol"/>
    <property type="evidence" value="ECO:0007669"/>
    <property type="project" value="TreeGrafter"/>
</dbReference>
<dbReference type="RefSeq" id="WP_147149740.1">
    <property type="nucleotide sequence ID" value="NZ_BKAJ01000042.1"/>
</dbReference>
<dbReference type="EMBL" id="BKAJ01000042">
    <property type="protein sequence ID" value="GEP55651.1"/>
    <property type="molecule type" value="Genomic_DNA"/>
</dbReference>
<gene>
    <name evidence="2" type="ORF">RSO01_28170</name>
</gene>
<dbReference type="GO" id="GO:0016491">
    <property type="term" value="F:oxidoreductase activity"/>
    <property type="evidence" value="ECO:0007669"/>
    <property type="project" value="InterPro"/>
</dbReference>
<dbReference type="InterPro" id="IPR020471">
    <property type="entry name" value="AKR"/>
</dbReference>